<dbReference type="EMBL" id="MT143126">
    <property type="protein sequence ID" value="QJA93162.1"/>
    <property type="molecule type" value="Genomic_DNA"/>
</dbReference>
<organism evidence="1">
    <name type="scientific">viral metagenome</name>
    <dbReference type="NCBI Taxonomy" id="1070528"/>
    <lineage>
        <taxon>unclassified sequences</taxon>
        <taxon>metagenomes</taxon>
        <taxon>organismal metagenomes</taxon>
    </lineage>
</organism>
<protein>
    <submittedName>
        <fullName evidence="1">Uncharacterized protein</fullName>
    </submittedName>
</protein>
<proteinExistence type="predicted"/>
<gene>
    <name evidence="1" type="ORF">MM415B04345_0013</name>
</gene>
<sequence length="72" mass="8874">MKTKDRVLEEYRRRYNEEGEIMTTEEIIKLVREDIITEMKRMRDEREGTRLSWDLRTMMEVIKIIKKGEVKP</sequence>
<name>A0A6M3LHS0_9ZZZZ</name>
<evidence type="ECO:0000313" key="1">
    <source>
        <dbReference type="EMBL" id="QJA93162.1"/>
    </source>
</evidence>
<dbReference type="AlphaFoldDB" id="A0A6M3LHS0"/>
<accession>A0A6M3LHS0</accession>
<reference evidence="1" key="1">
    <citation type="submission" date="2020-03" db="EMBL/GenBank/DDBJ databases">
        <title>The deep terrestrial virosphere.</title>
        <authorList>
            <person name="Holmfeldt K."/>
            <person name="Nilsson E."/>
            <person name="Simone D."/>
            <person name="Lopez-Fernandez M."/>
            <person name="Wu X."/>
            <person name="de Brujin I."/>
            <person name="Lundin D."/>
            <person name="Andersson A."/>
            <person name="Bertilsson S."/>
            <person name="Dopson M."/>
        </authorList>
    </citation>
    <scope>NUCLEOTIDE SEQUENCE</scope>
    <source>
        <strain evidence="1">MM415B04345</strain>
    </source>
</reference>